<dbReference type="SUPFAM" id="SSF56425">
    <property type="entry name" value="Succinate dehydrogenase/fumarate reductase flavoprotein, catalytic domain"/>
    <property type="match status" value="1"/>
</dbReference>
<evidence type="ECO:0000256" key="3">
    <source>
        <dbReference type="ARBA" id="ARBA00022827"/>
    </source>
</evidence>
<dbReference type="GO" id="GO:0010181">
    <property type="term" value="F:FMN binding"/>
    <property type="evidence" value="ECO:0007669"/>
    <property type="project" value="InterPro"/>
</dbReference>
<dbReference type="AlphaFoldDB" id="A0A915ISI2"/>
<evidence type="ECO:0000256" key="5">
    <source>
        <dbReference type="ARBA" id="ARBA00050832"/>
    </source>
</evidence>
<comment type="cofactor">
    <cofactor evidence="1">
        <name>FAD</name>
        <dbReference type="ChEBI" id="CHEBI:57692"/>
    </cofactor>
</comment>
<dbReference type="NCBIfam" id="TIGR01813">
    <property type="entry name" value="flavo_cyto_c"/>
    <property type="match status" value="1"/>
</dbReference>
<organism evidence="9 10">
    <name type="scientific">Romanomermis culicivorax</name>
    <name type="common">Nematode worm</name>
    <dbReference type="NCBI Taxonomy" id="13658"/>
    <lineage>
        <taxon>Eukaryota</taxon>
        <taxon>Metazoa</taxon>
        <taxon>Ecdysozoa</taxon>
        <taxon>Nematoda</taxon>
        <taxon>Enoplea</taxon>
        <taxon>Dorylaimia</taxon>
        <taxon>Mermithida</taxon>
        <taxon>Mermithoidea</taxon>
        <taxon>Mermithidae</taxon>
        <taxon>Romanomermis</taxon>
    </lineage>
</organism>
<evidence type="ECO:0000256" key="7">
    <source>
        <dbReference type="ARBA" id="ARBA00077246"/>
    </source>
</evidence>
<protein>
    <recommendedName>
        <fullName evidence="6">fumarate reductase (NADH)</fullName>
        <ecNumber evidence="6">1.3.1.6</ecNumber>
    </recommendedName>
    <alternativeName>
        <fullName evidence="7">NADH-dependent fumarate reductase</fullName>
    </alternativeName>
</protein>
<proteinExistence type="predicted"/>
<keyword evidence="2" id="KW-0285">Flavoprotein</keyword>
<keyword evidence="3" id="KW-0274">FAD</keyword>
<evidence type="ECO:0000256" key="4">
    <source>
        <dbReference type="ARBA" id="ARBA00023002"/>
    </source>
</evidence>
<evidence type="ECO:0000256" key="1">
    <source>
        <dbReference type="ARBA" id="ARBA00001974"/>
    </source>
</evidence>
<evidence type="ECO:0000313" key="9">
    <source>
        <dbReference type="Proteomes" id="UP000887565"/>
    </source>
</evidence>
<evidence type="ECO:0000259" key="8">
    <source>
        <dbReference type="Pfam" id="PF00890"/>
    </source>
</evidence>
<dbReference type="FunFam" id="3.90.700.10:FF:000007">
    <property type="entry name" value="NADH-dependent fumarate reductase"/>
    <property type="match status" value="1"/>
</dbReference>
<sequence length="485" mass="52081">MSDRKTVVVVGGGMAGLAAAVEASRIGAKVVVIEGQKTTGGNSAKATSGINGCQTKAQNVLKIHDSHDLFFGDTLKAGHRENDVDLVDVLVHNAANAIQFLDDLGMDLSEVSIGGGHSVPRTHAFPMPPDGKLKPFGATVMRTVFTKLQSTESDSIPNVEFIFETKVISLITSDDNSNRVTGVRTKSSSHDEIREIRADAVILATGGFCSDHDPETSLLKKYAGENIKYPTTNGPFADGSGMKMAEKVGAQLVDMDKIQIHPTGFIDPNNPKASTKFLAAEALRGSGGILLNEKGQRFANELGLRDYLTSEILKHCALNETTGTHTAYLILNQEAVDKFSRPAFEFYWKIKKFFNVADNMNQLAQMLSISLETLRKTISDYNNAKIAVSDPFGKKVFPVSFKPGEKLYVGSITPVLHYSMGGVKINGRAQVLRKSDSKTPIEGLYAAGEVAGGIHGGNRLSGNSYLDCVVFGRIAGINAATVEQV</sequence>
<dbReference type="InterPro" id="IPR008143">
    <property type="entry name" value="Ala_DH/PNT_CS2"/>
</dbReference>
<dbReference type="InterPro" id="IPR050315">
    <property type="entry name" value="FAD-oxidoreductase_2"/>
</dbReference>
<keyword evidence="9" id="KW-1185">Reference proteome</keyword>
<dbReference type="Gene3D" id="3.90.700.10">
    <property type="entry name" value="Succinate dehydrogenase/fumarate reductase flavoprotein, catalytic domain"/>
    <property type="match status" value="1"/>
</dbReference>
<reference evidence="10" key="1">
    <citation type="submission" date="2022-11" db="UniProtKB">
        <authorList>
            <consortium name="WormBaseParasite"/>
        </authorList>
    </citation>
    <scope>IDENTIFICATION</scope>
</reference>
<dbReference type="PANTHER" id="PTHR43400:SF7">
    <property type="entry name" value="FAD-DEPENDENT OXIDOREDUCTASE 2 FAD BINDING DOMAIN-CONTAINING PROTEIN"/>
    <property type="match status" value="1"/>
</dbReference>
<dbReference type="OMA" id="EDLWVVV"/>
<accession>A0A915ISI2</accession>
<dbReference type="PROSITE" id="PS00837">
    <property type="entry name" value="ALADH_PNT_2"/>
    <property type="match status" value="1"/>
</dbReference>
<comment type="catalytic activity">
    <reaction evidence="5">
        <text>succinate + NAD(+) = fumarate + NADH + H(+)</text>
        <dbReference type="Rhea" id="RHEA:18281"/>
        <dbReference type="ChEBI" id="CHEBI:15378"/>
        <dbReference type="ChEBI" id="CHEBI:29806"/>
        <dbReference type="ChEBI" id="CHEBI:30031"/>
        <dbReference type="ChEBI" id="CHEBI:57540"/>
        <dbReference type="ChEBI" id="CHEBI:57945"/>
        <dbReference type="EC" id="1.3.1.6"/>
    </reaction>
</comment>
<dbReference type="Pfam" id="PF00890">
    <property type="entry name" value="FAD_binding_2"/>
    <property type="match status" value="1"/>
</dbReference>
<dbReference type="InterPro" id="IPR036188">
    <property type="entry name" value="FAD/NAD-bd_sf"/>
</dbReference>
<dbReference type="GO" id="GO:0016156">
    <property type="term" value="F:fumarate reductase (NADH) activity"/>
    <property type="evidence" value="ECO:0007669"/>
    <property type="project" value="UniProtKB-EC"/>
</dbReference>
<keyword evidence="4" id="KW-0560">Oxidoreductase</keyword>
<dbReference type="SUPFAM" id="SSF51905">
    <property type="entry name" value="FAD/NAD(P)-binding domain"/>
    <property type="match status" value="1"/>
</dbReference>
<name>A0A915ISI2_ROMCU</name>
<feature type="domain" description="FAD-dependent oxidoreductase 2 FAD-binding" evidence="8">
    <location>
        <begin position="7"/>
        <end position="464"/>
    </location>
</feature>
<dbReference type="WBParaSite" id="nRc.2.0.1.t16987-RA">
    <property type="protein sequence ID" value="nRc.2.0.1.t16987-RA"/>
    <property type="gene ID" value="nRc.2.0.1.g16987"/>
</dbReference>
<dbReference type="InterPro" id="IPR027477">
    <property type="entry name" value="Succ_DH/fumarate_Rdtase_cat_sf"/>
</dbReference>
<evidence type="ECO:0000256" key="6">
    <source>
        <dbReference type="ARBA" id="ARBA00067004"/>
    </source>
</evidence>
<evidence type="ECO:0000256" key="2">
    <source>
        <dbReference type="ARBA" id="ARBA00022630"/>
    </source>
</evidence>
<dbReference type="Gene3D" id="3.50.50.60">
    <property type="entry name" value="FAD/NAD(P)-binding domain"/>
    <property type="match status" value="1"/>
</dbReference>
<evidence type="ECO:0000313" key="10">
    <source>
        <dbReference type="WBParaSite" id="nRc.2.0.1.t16987-RA"/>
    </source>
</evidence>
<dbReference type="Proteomes" id="UP000887565">
    <property type="component" value="Unplaced"/>
</dbReference>
<dbReference type="PANTHER" id="PTHR43400">
    <property type="entry name" value="FUMARATE REDUCTASE"/>
    <property type="match status" value="1"/>
</dbReference>
<dbReference type="EC" id="1.3.1.6" evidence="6"/>
<dbReference type="InterPro" id="IPR010960">
    <property type="entry name" value="Flavocytochrome_c"/>
</dbReference>
<dbReference type="InterPro" id="IPR003953">
    <property type="entry name" value="FAD-dep_OxRdtase_2_FAD-bd"/>
</dbReference>